<dbReference type="AlphaFoldDB" id="A0A517Q617"/>
<evidence type="ECO:0000256" key="1">
    <source>
        <dbReference type="SAM" id="MobiDB-lite"/>
    </source>
</evidence>
<feature type="transmembrane region" description="Helical" evidence="2">
    <location>
        <begin position="113"/>
        <end position="133"/>
    </location>
</feature>
<proteinExistence type="predicted"/>
<name>A0A517Q617_9PLAN</name>
<protein>
    <recommendedName>
        <fullName evidence="5">Inner membrane protein</fullName>
    </recommendedName>
</protein>
<evidence type="ECO:0008006" key="5">
    <source>
        <dbReference type="Google" id="ProtNLM"/>
    </source>
</evidence>
<gene>
    <name evidence="3" type="ORF">Enr10x_24010</name>
</gene>
<dbReference type="RefSeq" id="WP_145449164.1">
    <property type="nucleotide sequence ID" value="NZ_CP037421.1"/>
</dbReference>
<dbReference type="InterPro" id="IPR007404">
    <property type="entry name" value="YdjM-like"/>
</dbReference>
<reference evidence="3 4" key="1">
    <citation type="submission" date="2019-03" db="EMBL/GenBank/DDBJ databases">
        <title>Deep-cultivation of Planctomycetes and their phenomic and genomic characterization uncovers novel biology.</title>
        <authorList>
            <person name="Wiegand S."/>
            <person name="Jogler M."/>
            <person name="Boedeker C."/>
            <person name="Pinto D."/>
            <person name="Vollmers J."/>
            <person name="Rivas-Marin E."/>
            <person name="Kohn T."/>
            <person name="Peeters S.H."/>
            <person name="Heuer A."/>
            <person name="Rast P."/>
            <person name="Oberbeckmann S."/>
            <person name="Bunk B."/>
            <person name="Jeske O."/>
            <person name="Meyerdierks A."/>
            <person name="Storesund J.E."/>
            <person name="Kallscheuer N."/>
            <person name="Luecker S."/>
            <person name="Lage O.M."/>
            <person name="Pohl T."/>
            <person name="Merkel B.J."/>
            <person name="Hornburger P."/>
            <person name="Mueller R.-W."/>
            <person name="Bruemmer F."/>
            <person name="Labrenz M."/>
            <person name="Spormann A.M."/>
            <person name="Op den Camp H."/>
            <person name="Overmann J."/>
            <person name="Amann R."/>
            <person name="Jetten M.S.M."/>
            <person name="Mascher T."/>
            <person name="Medema M.H."/>
            <person name="Devos D.P."/>
            <person name="Kaster A.-K."/>
            <person name="Ovreas L."/>
            <person name="Rohde M."/>
            <person name="Galperin M.Y."/>
            <person name="Jogler C."/>
        </authorList>
    </citation>
    <scope>NUCLEOTIDE SEQUENCE [LARGE SCALE GENOMIC DNA]</scope>
    <source>
        <strain evidence="3 4">Enr10</strain>
    </source>
</reference>
<evidence type="ECO:0000313" key="4">
    <source>
        <dbReference type="Proteomes" id="UP000315647"/>
    </source>
</evidence>
<feature type="transmembrane region" description="Helical" evidence="2">
    <location>
        <begin position="87"/>
        <end position="106"/>
    </location>
</feature>
<keyword evidence="2" id="KW-0812">Transmembrane</keyword>
<organism evidence="3 4">
    <name type="scientific">Gimesia panareensis</name>
    <dbReference type="NCBI Taxonomy" id="2527978"/>
    <lineage>
        <taxon>Bacteria</taxon>
        <taxon>Pseudomonadati</taxon>
        <taxon>Planctomycetota</taxon>
        <taxon>Planctomycetia</taxon>
        <taxon>Planctomycetales</taxon>
        <taxon>Planctomycetaceae</taxon>
        <taxon>Gimesia</taxon>
    </lineage>
</organism>
<keyword evidence="2" id="KW-1133">Transmembrane helix</keyword>
<evidence type="ECO:0000256" key="2">
    <source>
        <dbReference type="SAM" id="Phobius"/>
    </source>
</evidence>
<accession>A0A517Q617</accession>
<evidence type="ECO:0000313" key="3">
    <source>
        <dbReference type="EMBL" id="QDT27087.1"/>
    </source>
</evidence>
<feature type="region of interest" description="Disordered" evidence="1">
    <location>
        <begin position="217"/>
        <end position="240"/>
    </location>
</feature>
<keyword evidence="2" id="KW-0472">Membrane</keyword>
<dbReference type="EMBL" id="CP037421">
    <property type="protein sequence ID" value="QDT27087.1"/>
    <property type="molecule type" value="Genomic_DNA"/>
</dbReference>
<dbReference type="Proteomes" id="UP000315647">
    <property type="component" value="Chromosome"/>
</dbReference>
<keyword evidence="4" id="KW-1185">Reference proteome</keyword>
<sequence length="240" mass="25485">MAGYKEHISVSGLLGVAYGSAASLFFGFTPTQGILSGVLCWVGGMLPDLDSETGRPIKELFSLTAAVASFVAMRCSIHKGLDPDDAILMAVVTYAAVRYGGSAILSKFAVHRGMFHSIPALLIAGEAVFLAYISDSFAVKFLMAGGISLGFLSHLVLDEVYSVERKGVTIRLKKSAGSALKWFGNGLFGNAVAYAILLTMTYITLVDSGVLIPPPQQARPIQKSEPPVKQAVPTKITERL</sequence>
<feature type="transmembrane region" description="Helical" evidence="2">
    <location>
        <begin position="139"/>
        <end position="161"/>
    </location>
</feature>
<feature type="transmembrane region" description="Helical" evidence="2">
    <location>
        <begin position="182"/>
        <end position="205"/>
    </location>
</feature>
<feature type="transmembrane region" description="Helical" evidence="2">
    <location>
        <begin position="7"/>
        <end position="26"/>
    </location>
</feature>
<dbReference type="Pfam" id="PF04307">
    <property type="entry name" value="YdjM"/>
    <property type="match status" value="1"/>
</dbReference>